<dbReference type="Proteomes" id="UP001433508">
    <property type="component" value="Unassembled WGS sequence"/>
</dbReference>
<protein>
    <submittedName>
        <fullName evidence="1">Uncharacterized protein</fullName>
    </submittedName>
</protein>
<gene>
    <name evidence="1" type="ORF">V1525DRAFT_30694</name>
</gene>
<accession>A0ACC3ST75</accession>
<name>A0ACC3ST75_LIPKO</name>
<evidence type="ECO:0000313" key="2">
    <source>
        <dbReference type="Proteomes" id="UP001433508"/>
    </source>
</evidence>
<dbReference type="EMBL" id="MU971445">
    <property type="protein sequence ID" value="KAK9234844.1"/>
    <property type="molecule type" value="Genomic_DNA"/>
</dbReference>
<reference evidence="2" key="1">
    <citation type="journal article" date="2024" name="Front. Bioeng. Biotechnol.">
        <title>Genome-scale model development and genomic sequencing of the oleaginous clade Lipomyces.</title>
        <authorList>
            <person name="Czajka J.J."/>
            <person name="Han Y."/>
            <person name="Kim J."/>
            <person name="Mondo S.J."/>
            <person name="Hofstad B.A."/>
            <person name="Robles A."/>
            <person name="Haridas S."/>
            <person name="Riley R."/>
            <person name="LaButti K."/>
            <person name="Pangilinan J."/>
            <person name="Andreopoulos W."/>
            <person name="Lipzen A."/>
            <person name="Yan J."/>
            <person name="Wang M."/>
            <person name="Ng V."/>
            <person name="Grigoriev I.V."/>
            <person name="Spatafora J.W."/>
            <person name="Magnuson J.K."/>
            <person name="Baker S.E."/>
            <person name="Pomraning K.R."/>
        </authorList>
    </citation>
    <scope>NUCLEOTIDE SEQUENCE [LARGE SCALE GENOMIC DNA]</scope>
    <source>
        <strain evidence="2">CBS 7786</strain>
    </source>
</reference>
<comment type="caution">
    <text evidence="1">The sequence shown here is derived from an EMBL/GenBank/DDBJ whole genome shotgun (WGS) entry which is preliminary data.</text>
</comment>
<sequence length="109" mass="12629">MDEPDVQRGEYHIDKRTHAGRKAGAQIAEMRGVGESQMRRAGRWNRDDMTGCYLTSLPFKHIKAMSGLSPKGDYYIPRAQIIPPLELQRKVFPTVDYWLHATTVRRRLM</sequence>
<proteinExistence type="predicted"/>
<organism evidence="1 2">
    <name type="scientific">Lipomyces kononenkoae</name>
    <name type="common">Yeast</name>
    <dbReference type="NCBI Taxonomy" id="34357"/>
    <lineage>
        <taxon>Eukaryota</taxon>
        <taxon>Fungi</taxon>
        <taxon>Dikarya</taxon>
        <taxon>Ascomycota</taxon>
        <taxon>Saccharomycotina</taxon>
        <taxon>Lipomycetes</taxon>
        <taxon>Lipomycetales</taxon>
        <taxon>Lipomycetaceae</taxon>
        <taxon>Lipomyces</taxon>
    </lineage>
</organism>
<keyword evidence="2" id="KW-1185">Reference proteome</keyword>
<evidence type="ECO:0000313" key="1">
    <source>
        <dbReference type="EMBL" id="KAK9234844.1"/>
    </source>
</evidence>